<organism evidence="14 15">
    <name type="scientific">Blomia tropicalis</name>
    <name type="common">Mite</name>
    <dbReference type="NCBI Taxonomy" id="40697"/>
    <lineage>
        <taxon>Eukaryota</taxon>
        <taxon>Metazoa</taxon>
        <taxon>Ecdysozoa</taxon>
        <taxon>Arthropoda</taxon>
        <taxon>Chelicerata</taxon>
        <taxon>Arachnida</taxon>
        <taxon>Acari</taxon>
        <taxon>Acariformes</taxon>
        <taxon>Sarcoptiformes</taxon>
        <taxon>Astigmata</taxon>
        <taxon>Glycyphagoidea</taxon>
        <taxon>Echimyopodidae</taxon>
        <taxon>Blomia</taxon>
    </lineage>
</organism>
<sequence>MQSNSVGKALEYKNKCLQIVQRYIDVVEHNDESISSFLEDCQYITRSHYEDITEERSCCDQCGYPLCSSSISKTNYKSLQTYQIRNNKVYDITKRKNFCSDKCYKRSEYLRQQISTEPIYLRKDPNIQLIQLYTECKEMVATDIKKAKEAKCDPEKIVMKDKTKQEILKVNKRIENKLASPYVKDETMKELKKQFSNLIITEKNVLDLKTDDTELTTENVSDVSNSHQTEYYSTMPLKNESANIIDFIDEVSMSGISTISNLSSSKVAEFKRKKIFNELISKIGQWITNDTRILLNVPIINDLDENAKPLEIIDEDPQKKLEKYRWEYVRLCAKLNEEEIEDKKYDEMVLKRKSKAKPLNKKPINCSKAKTNTCDDQETTGQEKSDKVDMEKITAFFKGQLYNTEPIDEKKKVRFEEQPEEPEEECPDKKTDEEHLFTPIHETLKPNIKRKNIFLTEIRNIVEEILDQQMELIEIASILEQIRILVDSFQMTSQNISLGRKRNILISIFLLRIVINYGMIDSEKYSHLFETNLIIGKLKAKFHFSNETLDQCLHKVIMSPDLII</sequence>
<evidence type="ECO:0000256" key="12">
    <source>
        <dbReference type="RuleBase" id="RU367080"/>
    </source>
</evidence>
<keyword evidence="4 12" id="KW-0863">Zinc-finger</keyword>
<dbReference type="GO" id="GO:0005737">
    <property type="term" value="C:cytoplasm"/>
    <property type="evidence" value="ECO:0007669"/>
    <property type="project" value="TreeGrafter"/>
</dbReference>
<keyword evidence="6 12" id="KW-0862">Zinc</keyword>
<protein>
    <recommendedName>
        <fullName evidence="12">RNA polymerase II subunit B1 CTD phosphatase RPAP2 homolog</fullName>
        <ecNumber evidence="12">3.1.3.16</ecNumber>
    </recommendedName>
</protein>
<evidence type="ECO:0000313" key="15">
    <source>
        <dbReference type="Proteomes" id="UP001142055"/>
    </source>
</evidence>
<keyword evidence="3 12" id="KW-0479">Metal-binding</keyword>
<dbReference type="AlphaFoldDB" id="A0A9Q0RQ03"/>
<comment type="caution">
    <text evidence="14">The sequence shown here is derived from an EMBL/GenBank/DDBJ whole genome shotgun (WGS) entry which is preliminary data.</text>
</comment>
<evidence type="ECO:0000259" key="13">
    <source>
        <dbReference type="PROSITE" id="PS51479"/>
    </source>
</evidence>
<comment type="catalytic activity">
    <reaction evidence="10 12">
        <text>O-phospho-L-threonyl-[protein] + H2O = L-threonyl-[protein] + phosphate</text>
        <dbReference type="Rhea" id="RHEA:47004"/>
        <dbReference type="Rhea" id="RHEA-COMP:11060"/>
        <dbReference type="Rhea" id="RHEA-COMP:11605"/>
        <dbReference type="ChEBI" id="CHEBI:15377"/>
        <dbReference type="ChEBI" id="CHEBI:30013"/>
        <dbReference type="ChEBI" id="CHEBI:43474"/>
        <dbReference type="ChEBI" id="CHEBI:61977"/>
        <dbReference type="EC" id="3.1.3.16"/>
    </reaction>
</comment>
<dbReference type="GO" id="GO:0008270">
    <property type="term" value="F:zinc ion binding"/>
    <property type="evidence" value="ECO:0007669"/>
    <property type="project" value="UniProtKB-KW"/>
</dbReference>
<evidence type="ECO:0000256" key="1">
    <source>
        <dbReference type="ARBA" id="ARBA00004123"/>
    </source>
</evidence>
<keyword evidence="5 12" id="KW-0378">Hydrolase</keyword>
<dbReference type="InterPro" id="IPR038534">
    <property type="entry name" value="Rtr1/RPAP2_sf"/>
</dbReference>
<evidence type="ECO:0000256" key="2">
    <source>
        <dbReference type="ARBA" id="ARBA00005676"/>
    </source>
</evidence>
<dbReference type="GO" id="GO:0043175">
    <property type="term" value="F:RNA polymerase core enzyme binding"/>
    <property type="evidence" value="ECO:0007669"/>
    <property type="project" value="UniProtKB-UniRule"/>
</dbReference>
<evidence type="ECO:0000256" key="4">
    <source>
        <dbReference type="ARBA" id="ARBA00022771"/>
    </source>
</evidence>
<evidence type="ECO:0000313" key="14">
    <source>
        <dbReference type="EMBL" id="KAJ6222309.1"/>
    </source>
</evidence>
<proteinExistence type="inferred from homology"/>
<evidence type="ECO:0000256" key="3">
    <source>
        <dbReference type="ARBA" id="ARBA00022723"/>
    </source>
</evidence>
<evidence type="ECO:0000256" key="8">
    <source>
        <dbReference type="ARBA" id="ARBA00023242"/>
    </source>
</evidence>
<dbReference type="InterPro" id="IPR007308">
    <property type="entry name" value="Rtr1/RPAP2_dom"/>
</dbReference>
<dbReference type="PANTHER" id="PTHR14732:SF0">
    <property type="entry name" value="RNA POLYMERASE II SUBUNIT B1 CTD PHOSPHATASE RPAP2-RELATED"/>
    <property type="match status" value="1"/>
</dbReference>
<dbReference type="Proteomes" id="UP001142055">
    <property type="component" value="Chromosome 1"/>
</dbReference>
<comment type="subcellular location">
    <subcellularLocation>
        <location evidence="1 12">Nucleus</location>
    </subcellularLocation>
</comment>
<dbReference type="OMA" id="ALKQWIT"/>
<name>A0A9Q0RQ03_BLOTA</name>
<keyword evidence="8 12" id="KW-0539">Nucleus</keyword>
<dbReference type="EC" id="3.1.3.16" evidence="12"/>
<evidence type="ECO:0000256" key="11">
    <source>
        <dbReference type="PROSITE-ProRule" id="PRU00812"/>
    </source>
</evidence>
<comment type="catalytic activity">
    <reaction evidence="9 12">
        <text>O-phospho-L-seryl-[protein] + H2O = L-seryl-[protein] + phosphate</text>
        <dbReference type="Rhea" id="RHEA:20629"/>
        <dbReference type="Rhea" id="RHEA-COMP:9863"/>
        <dbReference type="Rhea" id="RHEA-COMP:11604"/>
        <dbReference type="ChEBI" id="CHEBI:15377"/>
        <dbReference type="ChEBI" id="CHEBI:29999"/>
        <dbReference type="ChEBI" id="CHEBI:43474"/>
        <dbReference type="ChEBI" id="CHEBI:83421"/>
        <dbReference type="EC" id="3.1.3.16"/>
    </reaction>
</comment>
<accession>A0A9Q0RQ03</accession>
<dbReference type="Pfam" id="PF04181">
    <property type="entry name" value="RPAP2_Rtr1"/>
    <property type="match status" value="1"/>
</dbReference>
<evidence type="ECO:0000256" key="5">
    <source>
        <dbReference type="ARBA" id="ARBA00022801"/>
    </source>
</evidence>
<dbReference type="PANTHER" id="PTHR14732">
    <property type="entry name" value="RNA POLYMERASE II SUBUNIT B1 CTD PHOSPHATASE RPAP2-RELATED"/>
    <property type="match status" value="1"/>
</dbReference>
<comment type="function">
    <text evidence="12">Putative RNA polymerase II subunit B1 C-terminal domain (CTD) phosphatase involved in RNA polymerase II transcription regulation.</text>
</comment>
<dbReference type="GO" id="GO:0008420">
    <property type="term" value="F:RNA polymerase II CTD heptapeptide repeat phosphatase activity"/>
    <property type="evidence" value="ECO:0007669"/>
    <property type="project" value="UniProtKB-UniRule"/>
</dbReference>
<dbReference type="Gene3D" id="1.25.40.820">
    <property type="match status" value="1"/>
</dbReference>
<evidence type="ECO:0000256" key="10">
    <source>
        <dbReference type="ARBA" id="ARBA00048336"/>
    </source>
</evidence>
<comment type="similarity">
    <text evidence="2 11 12">Belongs to the RPAP2 family.</text>
</comment>
<feature type="domain" description="RTR1-type" evidence="13">
    <location>
        <begin position="39"/>
        <end position="123"/>
    </location>
</feature>
<dbReference type="GO" id="GO:0005634">
    <property type="term" value="C:nucleus"/>
    <property type="evidence" value="ECO:0007669"/>
    <property type="project" value="UniProtKB-SubCell"/>
</dbReference>
<gene>
    <name evidence="14" type="ORF">RDWZM_000854</name>
</gene>
<dbReference type="EMBL" id="JAPWDV010000001">
    <property type="protein sequence ID" value="KAJ6222309.1"/>
    <property type="molecule type" value="Genomic_DNA"/>
</dbReference>
<dbReference type="PROSITE" id="PS51479">
    <property type="entry name" value="ZF_RTR1"/>
    <property type="match status" value="1"/>
</dbReference>
<keyword evidence="7 12" id="KW-0904">Protein phosphatase</keyword>
<dbReference type="InterPro" id="IPR039693">
    <property type="entry name" value="Rtr1/RPAP2"/>
</dbReference>
<evidence type="ECO:0000256" key="7">
    <source>
        <dbReference type="ARBA" id="ARBA00022912"/>
    </source>
</evidence>
<reference evidence="14" key="1">
    <citation type="submission" date="2022-12" db="EMBL/GenBank/DDBJ databases">
        <title>Genome assemblies of Blomia tropicalis.</title>
        <authorList>
            <person name="Cui Y."/>
        </authorList>
    </citation>
    <scope>NUCLEOTIDE SEQUENCE</scope>
    <source>
        <tissue evidence="14">Adult mites</tissue>
    </source>
</reference>
<keyword evidence="15" id="KW-1185">Reference proteome</keyword>
<evidence type="ECO:0000256" key="6">
    <source>
        <dbReference type="ARBA" id="ARBA00022833"/>
    </source>
</evidence>
<evidence type="ECO:0000256" key="9">
    <source>
        <dbReference type="ARBA" id="ARBA00047761"/>
    </source>
</evidence>